<dbReference type="PANTHER" id="PTHR35526">
    <property type="entry name" value="ANTI-SIGMA-F FACTOR RSBW-RELATED"/>
    <property type="match status" value="1"/>
</dbReference>
<keyword evidence="5" id="KW-1185">Reference proteome</keyword>
<proteinExistence type="predicted"/>
<dbReference type="InterPro" id="IPR047718">
    <property type="entry name" value="RsbA-like_anti_sig"/>
</dbReference>
<dbReference type="InterPro" id="IPR050267">
    <property type="entry name" value="Anti-sigma-factor_SerPK"/>
</dbReference>
<gene>
    <name evidence="4" type="ORF">B7C42_06229</name>
</gene>
<keyword evidence="1" id="KW-0808">Transferase</keyword>
<sequence length="317" mass="35412">MTSTTRTGPRAGEFVHPAVFYRSDEDYLATLSPFITEGVAQQHPVAVAVPGPRLRVLRDAVGSAGENVTWIDMAQAGRNPGRIIPGILRRFADAHPDRHVRIIGEPIWQGRTAAEYPACAQHEALINAAFAGRDVTIVCPYDATRLAPDALADAYLTHPLVWETHRRYRSDRYDPDSVVSRYNEELVVPVEATEHPVDTSAEVSDARRFATAEARRLGLAEGRIADFELIVTELVTNSLVHTGGPCRWRLWREGEDIVFDLRDFGHVTDPLIGRHPPDRDRFGGRGLFLVNELADLVRIHSTPHGTTWRVLLHVHPR</sequence>
<comment type="caution">
    <text evidence="4">The sequence shown here is derived from an EMBL/GenBank/DDBJ whole genome shotgun (WGS) entry which is preliminary data.</text>
</comment>
<dbReference type="GO" id="GO:0004674">
    <property type="term" value="F:protein serine/threonine kinase activity"/>
    <property type="evidence" value="ECO:0007669"/>
    <property type="project" value="UniProtKB-KW"/>
</dbReference>
<feature type="domain" description="Histidine kinase/HSP90-like ATPase" evidence="2">
    <location>
        <begin position="201"/>
        <end position="307"/>
    </location>
</feature>
<reference evidence="4 5" key="1">
    <citation type="submission" date="2017-07" db="EMBL/GenBank/DDBJ databases">
        <title>First draft Genome Sequence of Nocardia cerradoensis isolated from human infection.</title>
        <authorList>
            <person name="Carrasco G."/>
        </authorList>
    </citation>
    <scope>NUCLEOTIDE SEQUENCE [LARGE SCALE GENOMIC DNA]</scope>
    <source>
        <strain evidence="4 5">CNM20130759</strain>
    </source>
</reference>
<protein>
    <recommendedName>
        <fullName evidence="6">Histidine kinase/HSP90-like ATPase domain-containing protein</fullName>
    </recommendedName>
</protein>
<dbReference type="Proteomes" id="UP000215506">
    <property type="component" value="Unassembled WGS sequence"/>
</dbReference>
<evidence type="ECO:0008006" key="6">
    <source>
        <dbReference type="Google" id="ProtNLM"/>
    </source>
</evidence>
<evidence type="ECO:0000313" key="4">
    <source>
        <dbReference type="EMBL" id="OXR41588.1"/>
    </source>
</evidence>
<dbReference type="InterPro" id="IPR036890">
    <property type="entry name" value="HATPase_C_sf"/>
</dbReference>
<dbReference type="EMBL" id="NGAF01000018">
    <property type="protein sequence ID" value="OXR41588.1"/>
    <property type="molecule type" value="Genomic_DNA"/>
</dbReference>
<dbReference type="SUPFAM" id="SSF55874">
    <property type="entry name" value="ATPase domain of HSP90 chaperone/DNA topoisomerase II/histidine kinase"/>
    <property type="match status" value="1"/>
</dbReference>
<evidence type="ECO:0000259" key="3">
    <source>
        <dbReference type="Pfam" id="PF14417"/>
    </source>
</evidence>
<feature type="domain" description="MEDS" evidence="3">
    <location>
        <begin position="16"/>
        <end position="159"/>
    </location>
</feature>
<dbReference type="InterPro" id="IPR025847">
    <property type="entry name" value="MEDS_domain"/>
</dbReference>
<dbReference type="Pfam" id="PF13581">
    <property type="entry name" value="HATPase_c_2"/>
    <property type="match status" value="1"/>
</dbReference>
<evidence type="ECO:0000259" key="2">
    <source>
        <dbReference type="Pfam" id="PF13581"/>
    </source>
</evidence>
<dbReference type="PANTHER" id="PTHR35526:SF3">
    <property type="entry name" value="ANTI-SIGMA-F FACTOR RSBW"/>
    <property type="match status" value="1"/>
</dbReference>
<keyword evidence="1" id="KW-0723">Serine/threonine-protein kinase</keyword>
<dbReference type="RefSeq" id="WP_051043722.1">
    <property type="nucleotide sequence ID" value="NZ_JAAXOR010000001.1"/>
</dbReference>
<dbReference type="CDD" id="cd16936">
    <property type="entry name" value="HATPase_RsbW-like"/>
    <property type="match status" value="1"/>
</dbReference>
<keyword evidence="1" id="KW-0418">Kinase</keyword>
<name>A0A231GYB4_9NOCA</name>
<dbReference type="Pfam" id="PF14417">
    <property type="entry name" value="MEDS"/>
    <property type="match status" value="1"/>
</dbReference>
<dbReference type="InterPro" id="IPR003594">
    <property type="entry name" value="HATPase_dom"/>
</dbReference>
<evidence type="ECO:0000256" key="1">
    <source>
        <dbReference type="ARBA" id="ARBA00022527"/>
    </source>
</evidence>
<organism evidence="4 5">
    <name type="scientific">Nocardia cerradoensis</name>
    <dbReference type="NCBI Taxonomy" id="85688"/>
    <lineage>
        <taxon>Bacteria</taxon>
        <taxon>Bacillati</taxon>
        <taxon>Actinomycetota</taxon>
        <taxon>Actinomycetes</taxon>
        <taxon>Mycobacteriales</taxon>
        <taxon>Nocardiaceae</taxon>
        <taxon>Nocardia</taxon>
    </lineage>
</organism>
<dbReference type="NCBIfam" id="NF041045">
    <property type="entry name" value="RsbA_anti_sig"/>
    <property type="match status" value="1"/>
</dbReference>
<dbReference type="AlphaFoldDB" id="A0A231GYB4"/>
<evidence type="ECO:0000313" key="5">
    <source>
        <dbReference type="Proteomes" id="UP000215506"/>
    </source>
</evidence>
<accession>A0A231GYB4</accession>
<dbReference type="Gene3D" id="3.30.565.10">
    <property type="entry name" value="Histidine kinase-like ATPase, C-terminal domain"/>
    <property type="match status" value="1"/>
</dbReference>